<dbReference type="AlphaFoldDB" id="A0A6J6H770"/>
<keyword evidence="4 6" id="KW-1133">Transmembrane helix</keyword>
<dbReference type="PANTHER" id="PTHR30065:SF1">
    <property type="entry name" value="SURFACE PRESENTATION OF ANTIGENS PROTEIN SPAR"/>
    <property type="match status" value="1"/>
</dbReference>
<dbReference type="EMBL" id="CAEZSR010000385">
    <property type="protein sequence ID" value="CAB4604618.1"/>
    <property type="molecule type" value="Genomic_DNA"/>
</dbReference>
<evidence type="ECO:0000256" key="5">
    <source>
        <dbReference type="ARBA" id="ARBA00023136"/>
    </source>
</evidence>
<keyword evidence="2" id="KW-1003">Cell membrane</keyword>
<evidence type="ECO:0000256" key="2">
    <source>
        <dbReference type="ARBA" id="ARBA00022475"/>
    </source>
</evidence>
<feature type="transmembrane region" description="Helical" evidence="6">
    <location>
        <begin position="38"/>
        <end position="55"/>
    </location>
</feature>
<dbReference type="PRINTS" id="PR00953">
    <property type="entry name" value="TYPE3IMRPROT"/>
</dbReference>
<evidence type="ECO:0000313" key="7">
    <source>
        <dbReference type="EMBL" id="CAB4604618.1"/>
    </source>
</evidence>
<keyword evidence="3 6" id="KW-0812">Transmembrane</keyword>
<protein>
    <submittedName>
        <fullName evidence="7">Unannotated protein</fullName>
    </submittedName>
</protein>
<organism evidence="7">
    <name type="scientific">freshwater metagenome</name>
    <dbReference type="NCBI Taxonomy" id="449393"/>
    <lineage>
        <taxon>unclassified sequences</taxon>
        <taxon>metagenomes</taxon>
        <taxon>ecological metagenomes</taxon>
    </lineage>
</organism>
<sequence length="253" mass="26619">MRLFVDPTTLVGFCLVLVRAVAWVLVCPPFNSPAIPGRIRVGVAVSISLVLANQVGQQVESIETASLVSMLFTQLLAGFALGLFVHIVFTAIQSAGEMIDLQVGFSLGAVIDPLTGNNATPIGRLHQLLGVAILFAINGHVLVVRAFIRSVEMSPMGGIDTDRVAETIARLVATLLAASIEIALPVLTALFCAEVALGFLGKAAPQLNILVIGFAVKSFLAFTLLGMTLVLLPETVDSLLSRSIRAAMEVMTG</sequence>
<dbReference type="GO" id="GO:0005886">
    <property type="term" value="C:plasma membrane"/>
    <property type="evidence" value="ECO:0007669"/>
    <property type="project" value="UniProtKB-SubCell"/>
</dbReference>
<name>A0A6J6H770_9ZZZZ</name>
<comment type="subcellular location">
    <subcellularLocation>
        <location evidence="1">Cell membrane</location>
        <topology evidence="1">Multi-pass membrane protein</topology>
    </subcellularLocation>
</comment>
<dbReference type="GO" id="GO:0006605">
    <property type="term" value="P:protein targeting"/>
    <property type="evidence" value="ECO:0007669"/>
    <property type="project" value="InterPro"/>
</dbReference>
<proteinExistence type="predicted"/>
<feature type="transmembrane region" description="Helical" evidence="6">
    <location>
        <begin position="209"/>
        <end position="232"/>
    </location>
</feature>
<feature type="transmembrane region" description="Helical" evidence="6">
    <location>
        <begin position="168"/>
        <end position="197"/>
    </location>
</feature>
<evidence type="ECO:0000256" key="1">
    <source>
        <dbReference type="ARBA" id="ARBA00004651"/>
    </source>
</evidence>
<evidence type="ECO:0000256" key="6">
    <source>
        <dbReference type="SAM" id="Phobius"/>
    </source>
</evidence>
<feature type="transmembrane region" description="Helical" evidence="6">
    <location>
        <begin position="128"/>
        <end position="148"/>
    </location>
</feature>
<gene>
    <name evidence="7" type="ORF">UFOPK1493_04566</name>
</gene>
<feature type="transmembrane region" description="Helical" evidence="6">
    <location>
        <begin position="67"/>
        <end position="92"/>
    </location>
</feature>
<dbReference type="InterPro" id="IPR002010">
    <property type="entry name" value="T3SS_IM_R"/>
</dbReference>
<keyword evidence="5 6" id="KW-0472">Membrane</keyword>
<evidence type="ECO:0000256" key="4">
    <source>
        <dbReference type="ARBA" id="ARBA00022989"/>
    </source>
</evidence>
<accession>A0A6J6H770</accession>
<dbReference type="Pfam" id="PF01311">
    <property type="entry name" value="Bac_export_1"/>
    <property type="match status" value="1"/>
</dbReference>
<dbReference type="PANTHER" id="PTHR30065">
    <property type="entry name" value="FLAGELLAR BIOSYNTHETIC PROTEIN FLIR"/>
    <property type="match status" value="1"/>
</dbReference>
<reference evidence="7" key="1">
    <citation type="submission" date="2020-05" db="EMBL/GenBank/DDBJ databases">
        <authorList>
            <person name="Chiriac C."/>
            <person name="Salcher M."/>
            <person name="Ghai R."/>
            <person name="Kavagutti S V."/>
        </authorList>
    </citation>
    <scope>NUCLEOTIDE SEQUENCE</scope>
</reference>
<evidence type="ECO:0000256" key="3">
    <source>
        <dbReference type="ARBA" id="ARBA00022692"/>
    </source>
</evidence>